<evidence type="ECO:0000313" key="2">
    <source>
        <dbReference type="EMBL" id="GAA3279442.1"/>
    </source>
</evidence>
<dbReference type="Proteomes" id="UP001501736">
    <property type="component" value="Unassembled WGS sequence"/>
</dbReference>
<gene>
    <name evidence="2" type="ORF">GCM10020260_02600</name>
</gene>
<proteinExistence type="predicted"/>
<organism evidence="2 3">
    <name type="scientific">Nesterenkonia halobia</name>
    <dbReference type="NCBI Taxonomy" id="37922"/>
    <lineage>
        <taxon>Bacteria</taxon>
        <taxon>Bacillati</taxon>
        <taxon>Actinomycetota</taxon>
        <taxon>Actinomycetes</taxon>
        <taxon>Micrococcales</taxon>
        <taxon>Micrococcaceae</taxon>
        <taxon>Nesterenkonia</taxon>
    </lineage>
</organism>
<dbReference type="EMBL" id="BAAAYG010000002">
    <property type="protein sequence ID" value="GAA3279442.1"/>
    <property type="molecule type" value="Genomic_DNA"/>
</dbReference>
<feature type="region of interest" description="Disordered" evidence="1">
    <location>
        <begin position="1"/>
        <end position="20"/>
    </location>
</feature>
<evidence type="ECO:0000313" key="3">
    <source>
        <dbReference type="Proteomes" id="UP001501736"/>
    </source>
</evidence>
<evidence type="ECO:0000256" key="1">
    <source>
        <dbReference type="SAM" id="MobiDB-lite"/>
    </source>
</evidence>
<reference evidence="3" key="1">
    <citation type="journal article" date="2019" name="Int. J. Syst. Evol. Microbiol.">
        <title>The Global Catalogue of Microorganisms (GCM) 10K type strain sequencing project: providing services to taxonomists for standard genome sequencing and annotation.</title>
        <authorList>
            <consortium name="The Broad Institute Genomics Platform"/>
            <consortium name="The Broad Institute Genome Sequencing Center for Infectious Disease"/>
            <person name="Wu L."/>
            <person name="Ma J."/>
        </authorList>
    </citation>
    <scope>NUCLEOTIDE SEQUENCE [LARGE SCALE GENOMIC DNA]</scope>
    <source>
        <strain evidence="3">JCM 11483</strain>
    </source>
</reference>
<keyword evidence="3" id="KW-1185">Reference proteome</keyword>
<comment type="caution">
    <text evidence="2">The sequence shown here is derived from an EMBL/GenBank/DDBJ whole genome shotgun (WGS) entry which is preliminary data.</text>
</comment>
<name>A0ABP6R8U9_9MICC</name>
<sequence>MVTCRSPEGSRQVWSPSPSCRRLAPETDRLAITLASPERRGPMNLLTSVATLLSTVTAAGDPFYCWVIPCP</sequence>
<accession>A0ABP6R8U9</accession>
<protein>
    <submittedName>
        <fullName evidence="2">Uncharacterized protein</fullName>
    </submittedName>
</protein>